<feature type="domain" description="Tc1-like transposase DDE" evidence="1">
    <location>
        <begin position="150"/>
        <end position="289"/>
    </location>
</feature>
<dbReference type="Pfam" id="PF13358">
    <property type="entry name" value="DDE_3"/>
    <property type="match status" value="1"/>
</dbReference>
<dbReference type="InterPro" id="IPR009057">
    <property type="entry name" value="Homeodomain-like_sf"/>
</dbReference>
<organism evidence="2 3">
    <name type="scientific">Aphanomyces astaci</name>
    <name type="common">Crayfish plague agent</name>
    <dbReference type="NCBI Taxonomy" id="112090"/>
    <lineage>
        <taxon>Eukaryota</taxon>
        <taxon>Sar</taxon>
        <taxon>Stramenopiles</taxon>
        <taxon>Oomycota</taxon>
        <taxon>Saprolegniomycetes</taxon>
        <taxon>Saprolegniales</taxon>
        <taxon>Verrucalvaceae</taxon>
        <taxon>Aphanomyces</taxon>
    </lineage>
</organism>
<protein>
    <recommendedName>
        <fullName evidence="1">Tc1-like transposase DDE domain-containing protein</fullName>
    </recommendedName>
</protein>
<dbReference type="Gene3D" id="3.30.420.10">
    <property type="entry name" value="Ribonuclease H-like superfamily/Ribonuclease H"/>
    <property type="match status" value="1"/>
</dbReference>
<evidence type="ECO:0000313" key="2">
    <source>
        <dbReference type="EMBL" id="RHZ08324.1"/>
    </source>
</evidence>
<dbReference type="EMBL" id="QUTE01011990">
    <property type="protein sequence ID" value="RHZ08324.1"/>
    <property type="molecule type" value="Genomic_DNA"/>
</dbReference>
<dbReference type="InterPro" id="IPR038717">
    <property type="entry name" value="Tc1-like_DDE_dom"/>
</dbReference>
<dbReference type="PANTHER" id="PTHR46564:SF1">
    <property type="entry name" value="TRANSPOSASE"/>
    <property type="match status" value="1"/>
</dbReference>
<gene>
    <name evidence="2" type="ORF">DYB31_016097</name>
</gene>
<dbReference type="NCBIfam" id="NF033545">
    <property type="entry name" value="transpos_IS630"/>
    <property type="match status" value="1"/>
</dbReference>
<dbReference type="InterPro" id="IPR047655">
    <property type="entry name" value="Transpos_IS630-like"/>
</dbReference>
<evidence type="ECO:0000259" key="1">
    <source>
        <dbReference type="Pfam" id="PF13358"/>
    </source>
</evidence>
<name>A0A397F2M0_APHAT</name>
<comment type="caution">
    <text evidence="2">The sequence shown here is derived from an EMBL/GenBank/DDBJ whole genome shotgun (WGS) entry which is preliminary data.</text>
</comment>
<dbReference type="InterPro" id="IPR036397">
    <property type="entry name" value="RNaseH_sf"/>
</dbReference>
<accession>A0A397F2M0</accession>
<sequence length="360" mass="41724">MSAIEAIVSRHATSNTAMHCLYGYFFLGIKKSQLAVIYHKNEKTIGNWIQRYTDTGAYSRTKTQTNRTFSQQEKDRIISHYQVHPLTFLDEAKVAFLQRFQHSISVSYIWSIIHQHGMTWKVLERRAIQINEEDICRFVSEMDLWSQRNIVFLDEVSFDNRGMLRKRGYSMKGQKIVYRGEFNRKPRVSLLCFIGADGLLTYYDAEGTFDRDLFVQSCNAFAHSGHVQMYPGSNSVRILDGAKIHCHPDIILHLRDLGVVPIFLPAYCPFYSPIEYLFGYLKKAFQRSYTECHTERNLIYFVMEIIGKFKHMDLAKVFTHCGWLANGRFDPCKGLNHGQVRIGDLSLDSSDFGFNARDEG</sequence>
<dbReference type="Proteomes" id="UP000266196">
    <property type="component" value="Unassembled WGS sequence"/>
</dbReference>
<evidence type="ECO:0000313" key="3">
    <source>
        <dbReference type="Proteomes" id="UP000266196"/>
    </source>
</evidence>
<dbReference type="GO" id="GO:0003676">
    <property type="term" value="F:nucleic acid binding"/>
    <property type="evidence" value="ECO:0007669"/>
    <property type="project" value="InterPro"/>
</dbReference>
<dbReference type="PANTHER" id="PTHR46564">
    <property type="entry name" value="TRANSPOSASE"/>
    <property type="match status" value="1"/>
</dbReference>
<dbReference type="SUPFAM" id="SSF46689">
    <property type="entry name" value="Homeodomain-like"/>
    <property type="match status" value="1"/>
</dbReference>
<dbReference type="AlphaFoldDB" id="A0A397F2M0"/>
<dbReference type="VEuPathDB" id="FungiDB:H257_18292"/>
<reference evidence="2 3" key="1">
    <citation type="submission" date="2018-08" db="EMBL/GenBank/DDBJ databases">
        <title>Aphanomyces genome sequencing and annotation.</title>
        <authorList>
            <person name="Minardi D."/>
            <person name="Oidtmann B."/>
            <person name="Van Der Giezen M."/>
            <person name="Studholme D.J."/>
        </authorList>
    </citation>
    <scope>NUCLEOTIDE SEQUENCE [LARGE SCALE GENOMIC DNA]</scope>
    <source>
        <strain evidence="2 3">197901</strain>
    </source>
</reference>
<proteinExistence type="predicted"/>